<name>A0A1H8EWI7_9FIRM</name>
<dbReference type="STRING" id="215200.SAMN05216454_101251"/>
<dbReference type="PROSITE" id="PS50928">
    <property type="entry name" value="ABC_TM1"/>
    <property type="match status" value="1"/>
</dbReference>
<reference evidence="10 11" key="1">
    <citation type="submission" date="2016-10" db="EMBL/GenBank/DDBJ databases">
        <authorList>
            <person name="de Groot N.N."/>
        </authorList>
    </citation>
    <scope>NUCLEOTIDE SEQUENCE [LARGE SCALE GENOMIC DNA]</scope>
    <source>
        <strain evidence="10 11">Calf135</strain>
    </source>
</reference>
<sequence>MINIRKFILKMIVVVSILIIVIPIITMIIWSFINNYKWPDLFPSNFSLRGWKYIIQNNTRVLEVLKNSIFISIMTTIITIAISIPCAKALAFENFKGKKLVELLVFSPVIIPAVSIGMGLNIQFIRLGIARTYIGVILVCVVPCIPYAVNMIKEVFIITGRKYVEQAYVLGASKLDVIRKISIPMIMPGVISASIMCYIVSFSQYFLVYLIGGGKIVTFTMDMFPFIQSGDRMMGSVYGIIFIGSTILLLSIMEYIMSRVYKQSLENYVSLEVSD</sequence>
<feature type="transmembrane region" description="Helical" evidence="8">
    <location>
        <begin position="12"/>
        <end position="33"/>
    </location>
</feature>
<dbReference type="CDD" id="cd06261">
    <property type="entry name" value="TM_PBP2"/>
    <property type="match status" value="1"/>
</dbReference>
<dbReference type="InterPro" id="IPR035906">
    <property type="entry name" value="MetI-like_sf"/>
</dbReference>
<keyword evidence="6 8" id="KW-1133">Transmembrane helix</keyword>
<feature type="domain" description="ABC transmembrane type-1" evidence="9">
    <location>
        <begin position="65"/>
        <end position="259"/>
    </location>
</feature>
<dbReference type="InterPro" id="IPR000515">
    <property type="entry name" value="MetI-like"/>
</dbReference>
<evidence type="ECO:0000256" key="8">
    <source>
        <dbReference type="RuleBase" id="RU363032"/>
    </source>
</evidence>
<evidence type="ECO:0000256" key="7">
    <source>
        <dbReference type="ARBA" id="ARBA00023136"/>
    </source>
</evidence>
<evidence type="ECO:0000256" key="5">
    <source>
        <dbReference type="ARBA" id="ARBA00022692"/>
    </source>
</evidence>
<evidence type="ECO:0000259" key="9">
    <source>
        <dbReference type="PROSITE" id="PS50928"/>
    </source>
</evidence>
<feature type="transmembrane region" description="Helical" evidence="8">
    <location>
        <begin position="69"/>
        <end position="91"/>
    </location>
</feature>
<keyword evidence="7 8" id="KW-0472">Membrane</keyword>
<dbReference type="PANTHER" id="PTHR43357:SF4">
    <property type="entry name" value="INNER MEMBRANE ABC TRANSPORTER PERMEASE PROTEIN YDCV"/>
    <property type="match status" value="1"/>
</dbReference>
<keyword evidence="2 8" id="KW-0813">Transport</keyword>
<dbReference type="AlphaFoldDB" id="A0A1H8EWI7"/>
<feature type="transmembrane region" description="Helical" evidence="8">
    <location>
        <begin position="189"/>
        <end position="212"/>
    </location>
</feature>
<dbReference type="GO" id="GO:0005886">
    <property type="term" value="C:plasma membrane"/>
    <property type="evidence" value="ECO:0007669"/>
    <property type="project" value="UniProtKB-SubCell"/>
</dbReference>
<dbReference type="EMBL" id="FODF01000001">
    <property type="protein sequence ID" value="SEN23108.1"/>
    <property type="molecule type" value="Genomic_DNA"/>
</dbReference>
<comment type="subcellular location">
    <subcellularLocation>
        <location evidence="1">Cell inner membrane</location>
        <topology evidence="1">Multi-pass membrane protein</topology>
    </subcellularLocation>
    <subcellularLocation>
        <location evidence="8">Cell membrane</location>
        <topology evidence="8">Multi-pass membrane protein</topology>
    </subcellularLocation>
</comment>
<dbReference type="PANTHER" id="PTHR43357">
    <property type="entry name" value="INNER MEMBRANE ABC TRANSPORTER PERMEASE PROTEIN YDCV"/>
    <property type="match status" value="1"/>
</dbReference>
<feature type="transmembrane region" description="Helical" evidence="8">
    <location>
        <begin position="130"/>
        <end position="152"/>
    </location>
</feature>
<dbReference type="SUPFAM" id="SSF161098">
    <property type="entry name" value="MetI-like"/>
    <property type="match status" value="1"/>
</dbReference>
<keyword evidence="4" id="KW-0997">Cell inner membrane</keyword>
<comment type="similarity">
    <text evidence="8">Belongs to the binding-protein-dependent transport system permease family.</text>
</comment>
<dbReference type="Pfam" id="PF00528">
    <property type="entry name" value="BPD_transp_1"/>
    <property type="match status" value="1"/>
</dbReference>
<protein>
    <submittedName>
        <fullName evidence="10">Putative spermidine/putrescine transport system permease protein</fullName>
    </submittedName>
</protein>
<gene>
    <name evidence="10" type="ORF">SAMN05216454_101251</name>
</gene>
<keyword evidence="5 8" id="KW-0812">Transmembrane</keyword>
<dbReference type="GO" id="GO:0055085">
    <property type="term" value="P:transmembrane transport"/>
    <property type="evidence" value="ECO:0007669"/>
    <property type="project" value="InterPro"/>
</dbReference>
<evidence type="ECO:0000256" key="2">
    <source>
        <dbReference type="ARBA" id="ARBA00022448"/>
    </source>
</evidence>
<proteinExistence type="inferred from homology"/>
<evidence type="ECO:0000256" key="6">
    <source>
        <dbReference type="ARBA" id="ARBA00022989"/>
    </source>
</evidence>
<dbReference type="RefSeq" id="WP_242938879.1">
    <property type="nucleotide sequence ID" value="NZ_FODF01000001.1"/>
</dbReference>
<evidence type="ECO:0000256" key="1">
    <source>
        <dbReference type="ARBA" id="ARBA00004429"/>
    </source>
</evidence>
<evidence type="ECO:0000256" key="3">
    <source>
        <dbReference type="ARBA" id="ARBA00022475"/>
    </source>
</evidence>
<evidence type="ECO:0000313" key="10">
    <source>
        <dbReference type="EMBL" id="SEN23108.1"/>
    </source>
</evidence>
<dbReference type="Gene3D" id="1.10.3720.10">
    <property type="entry name" value="MetI-like"/>
    <property type="match status" value="1"/>
</dbReference>
<organism evidence="10 11">
    <name type="scientific">Peptostreptococcus russellii</name>
    <dbReference type="NCBI Taxonomy" id="215200"/>
    <lineage>
        <taxon>Bacteria</taxon>
        <taxon>Bacillati</taxon>
        <taxon>Bacillota</taxon>
        <taxon>Clostridia</taxon>
        <taxon>Peptostreptococcales</taxon>
        <taxon>Peptostreptococcaceae</taxon>
        <taxon>Peptostreptococcus</taxon>
    </lineage>
</organism>
<keyword evidence="11" id="KW-1185">Reference proteome</keyword>
<feature type="transmembrane region" description="Helical" evidence="8">
    <location>
        <begin position="103"/>
        <end position="124"/>
    </location>
</feature>
<keyword evidence="3" id="KW-1003">Cell membrane</keyword>
<evidence type="ECO:0000256" key="4">
    <source>
        <dbReference type="ARBA" id="ARBA00022519"/>
    </source>
</evidence>
<feature type="transmembrane region" description="Helical" evidence="8">
    <location>
        <begin position="232"/>
        <end position="253"/>
    </location>
</feature>
<accession>A0A1H8EWI7</accession>
<evidence type="ECO:0000313" key="11">
    <source>
        <dbReference type="Proteomes" id="UP000199512"/>
    </source>
</evidence>
<dbReference type="Proteomes" id="UP000199512">
    <property type="component" value="Unassembled WGS sequence"/>
</dbReference>